<proteinExistence type="predicted"/>
<organism evidence="1">
    <name type="scientific">marine sediment metagenome</name>
    <dbReference type="NCBI Taxonomy" id="412755"/>
    <lineage>
        <taxon>unclassified sequences</taxon>
        <taxon>metagenomes</taxon>
        <taxon>ecological metagenomes</taxon>
    </lineage>
</organism>
<feature type="non-terminal residue" evidence="1">
    <location>
        <position position="1"/>
    </location>
</feature>
<name>A0A0F9AGE8_9ZZZZ</name>
<accession>A0A0F9AGE8</accession>
<dbReference type="AlphaFoldDB" id="A0A0F9AGE8"/>
<dbReference type="EMBL" id="LAZR01042859">
    <property type="protein sequence ID" value="KKL08485.1"/>
    <property type="molecule type" value="Genomic_DNA"/>
</dbReference>
<evidence type="ECO:0000313" key="1">
    <source>
        <dbReference type="EMBL" id="KKL08485.1"/>
    </source>
</evidence>
<protein>
    <submittedName>
        <fullName evidence="1">Uncharacterized protein</fullName>
    </submittedName>
</protein>
<comment type="caution">
    <text evidence="1">The sequence shown here is derived from an EMBL/GenBank/DDBJ whole genome shotgun (WGS) entry which is preliminary data.</text>
</comment>
<reference evidence="1" key="1">
    <citation type="journal article" date="2015" name="Nature">
        <title>Complex archaea that bridge the gap between prokaryotes and eukaryotes.</title>
        <authorList>
            <person name="Spang A."/>
            <person name="Saw J.H."/>
            <person name="Jorgensen S.L."/>
            <person name="Zaremba-Niedzwiedzka K."/>
            <person name="Martijn J."/>
            <person name="Lind A.E."/>
            <person name="van Eijk R."/>
            <person name="Schleper C."/>
            <person name="Guy L."/>
            <person name="Ettema T.J."/>
        </authorList>
    </citation>
    <scope>NUCLEOTIDE SEQUENCE</scope>
</reference>
<gene>
    <name evidence="1" type="ORF">LCGC14_2575370</name>
</gene>
<sequence>TFPSWEIYNSWIYDNFEKTHEIVYHYSNKNVGRGVFVLTNKRSSEWRTK</sequence>